<dbReference type="PANTHER" id="PTHR13847">
    <property type="entry name" value="SARCOSINE DEHYDROGENASE-RELATED"/>
    <property type="match status" value="1"/>
</dbReference>
<dbReference type="PANTHER" id="PTHR13847:SF260">
    <property type="entry name" value="FAD DEPENDENT OXIDOREDUCTASE DOMAIN-CONTAINING PROTEIN"/>
    <property type="match status" value="1"/>
</dbReference>
<dbReference type="Pfam" id="PF01266">
    <property type="entry name" value="DAO"/>
    <property type="match status" value="1"/>
</dbReference>
<accession>A0ABQ8VB44</accession>
<comment type="caution">
    <text evidence="2">The sequence shown here is derived from an EMBL/GenBank/DDBJ whole genome shotgun (WGS) entry which is preliminary data.</text>
</comment>
<dbReference type="Gene3D" id="3.50.50.60">
    <property type="entry name" value="FAD/NAD(P)-binding domain"/>
    <property type="match status" value="1"/>
</dbReference>
<sequence length="320" mass="35234">MGMLEFISSQNIAGAVDLVAGGHVTTFVTDDEFLRAKEDYDAVKAAGIDISNVEWLSKEDMLSIYGVSFPGVRYGGHNLWPLKLVTHLYNFAKSKLSLSLHTSTPVNIVERNSETTNSHRWKLHTPRGLISCSYVVHATNAYASHLIPHLRGSVGIVPTRGQVVAVRGTSLDKLSLERPLYILGGGREVESRFAHGEIDDSKSNEEVAQVLREFLPGLFPGKFERGMEPEMEWTGIMGFTRSRDPFVGPVGGYDASNKHSNFDGQFVAAGYSGHGMPRAFACAEVIASMLFAEFHGKIWSAPKWLPHHFLTSSWADQPDA</sequence>
<dbReference type="InterPro" id="IPR006076">
    <property type="entry name" value="FAD-dep_OxRdtase"/>
</dbReference>
<organism evidence="2 3">
    <name type="scientific">Lentinula lateritia</name>
    <dbReference type="NCBI Taxonomy" id="40482"/>
    <lineage>
        <taxon>Eukaryota</taxon>
        <taxon>Fungi</taxon>
        <taxon>Dikarya</taxon>
        <taxon>Basidiomycota</taxon>
        <taxon>Agaricomycotina</taxon>
        <taxon>Agaricomycetes</taxon>
        <taxon>Agaricomycetidae</taxon>
        <taxon>Agaricales</taxon>
        <taxon>Marasmiineae</taxon>
        <taxon>Omphalotaceae</taxon>
        <taxon>Lentinula</taxon>
    </lineage>
</organism>
<gene>
    <name evidence="2" type="ORF">C8R41DRAFT_922529</name>
</gene>
<proteinExistence type="predicted"/>
<dbReference type="Gene3D" id="3.30.9.10">
    <property type="entry name" value="D-Amino Acid Oxidase, subunit A, domain 2"/>
    <property type="match status" value="1"/>
</dbReference>
<feature type="domain" description="FAD dependent oxidoreductase" evidence="1">
    <location>
        <begin position="16"/>
        <end position="288"/>
    </location>
</feature>
<dbReference type="SUPFAM" id="SSF51971">
    <property type="entry name" value="Nucleotide-binding domain"/>
    <property type="match status" value="1"/>
</dbReference>
<dbReference type="InterPro" id="IPR036188">
    <property type="entry name" value="FAD/NAD-bd_sf"/>
</dbReference>
<evidence type="ECO:0000313" key="2">
    <source>
        <dbReference type="EMBL" id="KAJ4479828.1"/>
    </source>
</evidence>
<reference evidence="2" key="1">
    <citation type="submission" date="2022-08" db="EMBL/GenBank/DDBJ databases">
        <title>A Global Phylogenomic Analysis of the Shiitake Genus Lentinula.</title>
        <authorList>
            <consortium name="DOE Joint Genome Institute"/>
            <person name="Sierra-Patev S."/>
            <person name="Min B."/>
            <person name="Naranjo-Ortiz M."/>
            <person name="Looney B."/>
            <person name="Konkel Z."/>
            <person name="Slot J.C."/>
            <person name="Sakamoto Y."/>
            <person name="Steenwyk J.L."/>
            <person name="Rokas A."/>
            <person name="Carro J."/>
            <person name="Camarero S."/>
            <person name="Ferreira P."/>
            <person name="Molpeceres G."/>
            <person name="Ruiz-Duenas F.J."/>
            <person name="Serrano A."/>
            <person name="Henrissat B."/>
            <person name="Drula E."/>
            <person name="Hughes K.W."/>
            <person name="Mata J.L."/>
            <person name="Ishikawa N.K."/>
            <person name="Vargas-Isla R."/>
            <person name="Ushijima S."/>
            <person name="Smith C.A."/>
            <person name="Ahrendt S."/>
            <person name="Andreopoulos W."/>
            <person name="He G."/>
            <person name="Labutti K."/>
            <person name="Lipzen A."/>
            <person name="Ng V."/>
            <person name="Riley R."/>
            <person name="Sandor L."/>
            <person name="Barry K."/>
            <person name="Martinez A.T."/>
            <person name="Xiao Y."/>
            <person name="Gibbons J.G."/>
            <person name="Terashima K."/>
            <person name="Grigoriev I.V."/>
            <person name="Hibbett D.S."/>
        </authorList>
    </citation>
    <scope>NUCLEOTIDE SEQUENCE</scope>
    <source>
        <strain evidence="2">RHP3577 ss4</strain>
    </source>
</reference>
<evidence type="ECO:0000259" key="1">
    <source>
        <dbReference type="Pfam" id="PF01266"/>
    </source>
</evidence>
<protein>
    <submittedName>
        <fullName evidence="2">FAD dependent oxidoreductase</fullName>
    </submittedName>
</protein>
<evidence type="ECO:0000313" key="3">
    <source>
        <dbReference type="Proteomes" id="UP001150217"/>
    </source>
</evidence>
<keyword evidence="3" id="KW-1185">Reference proteome</keyword>
<dbReference type="Proteomes" id="UP001150217">
    <property type="component" value="Unassembled WGS sequence"/>
</dbReference>
<dbReference type="EMBL" id="JANVFT010000062">
    <property type="protein sequence ID" value="KAJ4479828.1"/>
    <property type="molecule type" value="Genomic_DNA"/>
</dbReference>
<name>A0ABQ8VB44_9AGAR</name>